<evidence type="ECO:0000313" key="8">
    <source>
        <dbReference type="Proteomes" id="UP001139263"/>
    </source>
</evidence>
<dbReference type="GO" id="GO:0005829">
    <property type="term" value="C:cytosol"/>
    <property type="evidence" value="ECO:0007669"/>
    <property type="project" value="TreeGrafter"/>
</dbReference>
<dbReference type="Pfam" id="PF05025">
    <property type="entry name" value="RbsD_FucU"/>
    <property type="match status" value="1"/>
</dbReference>
<feature type="active site" description="Proton donor" evidence="6">
    <location>
        <position position="22"/>
    </location>
</feature>
<comment type="subunit">
    <text evidence="6">Homodecamer.</text>
</comment>
<evidence type="ECO:0000256" key="4">
    <source>
        <dbReference type="ARBA" id="ARBA00023235"/>
    </source>
</evidence>
<protein>
    <recommendedName>
        <fullName evidence="2 6">D-ribose pyranase</fullName>
        <ecNumber evidence="2 6">5.4.99.62</ecNumber>
    </recommendedName>
</protein>
<dbReference type="AlphaFoldDB" id="A0A9X2ADQ2"/>
<evidence type="ECO:0000256" key="1">
    <source>
        <dbReference type="ARBA" id="ARBA00000223"/>
    </source>
</evidence>
<evidence type="ECO:0000256" key="2">
    <source>
        <dbReference type="ARBA" id="ARBA00012862"/>
    </source>
</evidence>
<dbReference type="InterPro" id="IPR023064">
    <property type="entry name" value="D-ribose_pyranase"/>
</dbReference>
<dbReference type="HAMAP" id="MF_01661">
    <property type="entry name" value="D_rib_pyranase"/>
    <property type="match status" value="1"/>
</dbReference>
<feature type="binding site" evidence="6">
    <location>
        <position position="30"/>
    </location>
    <ligand>
        <name>substrate</name>
    </ligand>
</feature>
<dbReference type="Gene3D" id="3.40.1650.10">
    <property type="entry name" value="RbsD-like domain"/>
    <property type="match status" value="1"/>
</dbReference>
<reference evidence="7" key="1">
    <citation type="submission" date="2022-03" db="EMBL/GenBank/DDBJ databases">
        <title>Draft Genome Sequence of Firmicute Strain S0AB, a Heterotrophic Iron/Sulfur-Oxidizing Extreme Acidophile.</title>
        <authorList>
            <person name="Vergara E."/>
            <person name="Pakostova E."/>
            <person name="Johnson D.B."/>
            <person name="Holmes D.S."/>
        </authorList>
    </citation>
    <scope>NUCLEOTIDE SEQUENCE</scope>
    <source>
        <strain evidence="7">S0AB</strain>
    </source>
</reference>
<keyword evidence="5 6" id="KW-0119">Carbohydrate metabolism</keyword>
<gene>
    <name evidence="6 7" type="primary">rbsD</name>
    <name evidence="7" type="ORF">MM817_00807</name>
</gene>
<dbReference type="InterPro" id="IPR007721">
    <property type="entry name" value="RbsD_FucU"/>
</dbReference>
<dbReference type="GO" id="GO:0019303">
    <property type="term" value="P:D-ribose catabolic process"/>
    <property type="evidence" value="ECO:0007669"/>
    <property type="project" value="UniProtKB-UniRule"/>
</dbReference>
<keyword evidence="3 6" id="KW-0963">Cytoplasm</keyword>
<dbReference type="Proteomes" id="UP001139263">
    <property type="component" value="Unassembled WGS sequence"/>
</dbReference>
<keyword evidence="4 6" id="KW-0413">Isomerase</keyword>
<name>A0A9X2ADQ2_9BACL</name>
<feature type="binding site" evidence="6">
    <location>
        <begin position="121"/>
        <end position="123"/>
    </location>
    <ligand>
        <name>substrate</name>
    </ligand>
</feature>
<keyword evidence="8" id="KW-1185">Reference proteome</keyword>
<comment type="similarity">
    <text evidence="6">Belongs to the RbsD / FucU family. RbsD subfamily.</text>
</comment>
<dbReference type="GO" id="GO:0048029">
    <property type="term" value="F:monosaccharide binding"/>
    <property type="evidence" value="ECO:0007669"/>
    <property type="project" value="InterPro"/>
</dbReference>
<evidence type="ECO:0000256" key="6">
    <source>
        <dbReference type="HAMAP-Rule" id="MF_01661"/>
    </source>
</evidence>
<evidence type="ECO:0000256" key="3">
    <source>
        <dbReference type="ARBA" id="ARBA00022490"/>
    </source>
</evidence>
<dbReference type="PANTHER" id="PTHR37831:SF1">
    <property type="entry name" value="D-RIBOSE PYRANASE"/>
    <property type="match status" value="1"/>
</dbReference>
<comment type="function">
    <text evidence="6">Catalyzes the interconversion of beta-pyran and beta-furan forms of D-ribose.</text>
</comment>
<dbReference type="EC" id="5.4.99.62" evidence="2 6"/>
<organism evidence="7 8">
    <name type="scientific">Sulfoacidibacillus ferrooxidans</name>
    <dbReference type="NCBI Taxonomy" id="2005001"/>
    <lineage>
        <taxon>Bacteria</taxon>
        <taxon>Bacillati</taxon>
        <taxon>Bacillota</taxon>
        <taxon>Bacilli</taxon>
        <taxon>Bacillales</taxon>
        <taxon>Alicyclobacillaceae</taxon>
        <taxon>Sulfoacidibacillus</taxon>
    </lineage>
</organism>
<evidence type="ECO:0000256" key="5">
    <source>
        <dbReference type="ARBA" id="ARBA00023277"/>
    </source>
</evidence>
<dbReference type="PANTHER" id="PTHR37831">
    <property type="entry name" value="D-RIBOSE PYRANASE"/>
    <property type="match status" value="1"/>
</dbReference>
<dbReference type="GO" id="GO:0062193">
    <property type="term" value="F:D-ribose pyranase activity"/>
    <property type="evidence" value="ECO:0007669"/>
    <property type="project" value="UniProtKB-EC"/>
</dbReference>
<comment type="catalytic activity">
    <reaction evidence="1 6">
        <text>beta-D-ribopyranose = beta-D-ribofuranose</text>
        <dbReference type="Rhea" id="RHEA:25432"/>
        <dbReference type="ChEBI" id="CHEBI:27476"/>
        <dbReference type="ChEBI" id="CHEBI:47002"/>
        <dbReference type="EC" id="5.4.99.62"/>
    </reaction>
</comment>
<proteinExistence type="inferred from homology"/>
<evidence type="ECO:0000313" key="7">
    <source>
        <dbReference type="EMBL" id="MCI0182547.1"/>
    </source>
</evidence>
<dbReference type="NCBIfam" id="NF008761">
    <property type="entry name" value="PRK11797.1"/>
    <property type="match status" value="1"/>
</dbReference>
<sequence length="132" mass="14343">MNVKRSGLLHGELSKIVARLGHGQSIAIADYGLPIPTHIPVIDLAVAPNMPPLLSVLQAISSELDVESLIVAEELANTLPQFLEEIVHIFPTNMVKVPHDMLKQKLHDVVAVVRTGEWTPYANVILTAGVVF</sequence>
<dbReference type="SUPFAM" id="SSF102546">
    <property type="entry name" value="RbsD-like"/>
    <property type="match status" value="1"/>
</dbReference>
<accession>A0A9X2ADQ2</accession>
<comment type="subcellular location">
    <subcellularLocation>
        <location evidence="6">Cytoplasm</location>
    </subcellularLocation>
</comment>
<dbReference type="InterPro" id="IPR023750">
    <property type="entry name" value="RbsD-like_sf"/>
</dbReference>
<comment type="pathway">
    <text evidence="6">Carbohydrate metabolism; D-ribose degradation; D-ribose 5-phosphate from beta-D-ribopyranose: step 1/2.</text>
</comment>
<dbReference type="EMBL" id="JALBUF010000001">
    <property type="protein sequence ID" value="MCI0182547.1"/>
    <property type="molecule type" value="Genomic_DNA"/>
</dbReference>
<dbReference type="GO" id="GO:0016872">
    <property type="term" value="F:intramolecular lyase activity"/>
    <property type="evidence" value="ECO:0007669"/>
    <property type="project" value="UniProtKB-UniRule"/>
</dbReference>
<feature type="binding site" evidence="6">
    <location>
        <position position="99"/>
    </location>
    <ligand>
        <name>substrate</name>
    </ligand>
</feature>
<comment type="caution">
    <text evidence="7">The sequence shown here is derived from an EMBL/GenBank/DDBJ whole genome shotgun (WGS) entry which is preliminary data.</text>
</comment>